<feature type="non-terminal residue" evidence="2">
    <location>
        <position position="210"/>
    </location>
</feature>
<dbReference type="EMBL" id="NMUH01002293">
    <property type="protein sequence ID" value="MQL99083.1"/>
    <property type="molecule type" value="Genomic_DNA"/>
</dbReference>
<feature type="compositionally biased region" description="Polar residues" evidence="1">
    <location>
        <begin position="1"/>
        <end position="14"/>
    </location>
</feature>
<feature type="region of interest" description="Disordered" evidence="1">
    <location>
        <begin position="1"/>
        <end position="54"/>
    </location>
</feature>
<gene>
    <name evidence="2" type="ORF">Taro_031799</name>
</gene>
<evidence type="ECO:0000313" key="3">
    <source>
        <dbReference type="Proteomes" id="UP000652761"/>
    </source>
</evidence>
<proteinExistence type="predicted"/>
<sequence length="210" mass="22051">MQSPGSTGTDQCMVTSRDGFVQGNKSSKDISDIHEQERKNKEGKTDSSLPSNNGVISFQGCSIPSTKEVFDQGNSNCKEGCDFGESHAHHAPISSQNLDTRRKESFDKGKTGPSLYTNSLQGNHGPAYSQAVQLGRGGARNRQRRWRRAEVAVAAPGSSGGKGRPVAALSSSGAGERGWPAALALDADSVGFAPGRHMEAIPPSVPNGSV</sequence>
<feature type="region of interest" description="Disordered" evidence="1">
    <location>
        <begin position="81"/>
        <end position="175"/>
    </location>
</feature>
<dbReference type="Proteomes" id="UP000652761">
    <property type="component" value="Unassembled WGS sequence"/>
</dbReference>
<name>A0A843W474_COLES</name>
<keyword evidence="3" id="KW-1185">Reference proteome</keyword>
<evidence type="ECO:0000256" key="1">
    <source>
        <dbReference type="SAM" id="MobiDB-lite"/>
    </source>
</evidence>
<feature type="compositionally biased region" description="Basic and acidic residues" evidence="1">
    <location>
        <begin position="99"/>
        <end position="110"/>
    </location>
</feature>
<feature type="compositionally biased region" description="Basic and acidic residues" evidence="1">
    <location>
        <begin position="26"/>
        <end position="45"/>
    </location>
</feature>
<comment type="caution">
    <text evidence="2">The sequence shown here is derived from an EMBL/GenBank/DDBJ whole genome shotgun (WGS) entry which is preliminary data.</text>
</comment>
<evidence type="ECO:0000313" key="2">
    <source>
        <dbReference type="EMBL" id="MQL99083.1"/>
    </source>
</evidence>
<protein>
    <submittedName>
        <fullName evidence="2">Uncharacterized protein</fullName>
    </submittedName>
</protein>
<dbReference type="AlphaFoldDB" id="A0A843W474"/>
<reference evidence="2" key="1">
    <citation type="submission" date="2017-07" db="EMBL/GenBank/DDBJ databases">
        <title>Taro Niue Genome Assembly and Annotation.</title>
        <authorList>
            <person name="Atibalentja N."/>
            <person name="Keating K."/>
            <person name="Fields C.J."/>
        </authorList>
    </citation>
    <scope>NUCLEOTIDE SEQUENCE</scope>
    <source>
        <strain evidence="2">Niue_2</strain>
        <tissue evidence="2">Leaf</tissue>
    </source>
</reference>
<organism evidence="2 3">
    <name type="scientific">Colocasia esculenta</name>
    <name type="common">Wild taro</name>
    <name type="synonym">Arum esculentum</name>
    <dbReference type="NCBI Taxonomy" id="4460"/>
    <lineage>
        <taxon>Eukaryota</taxon>
        <taxon>Viridiplantae</taxon>
        <taxon>Streptophyta</taxon>
        <taxon>Embryophyta</taxon>
        <taxon>Tracheophyta</taxon>
        <taxon>Spermatophyta</taxon>
        <taxon>Magnoliopsida</taxon>
        <taxon>Liliopsida</taxon>
        <taxon>Araceae</taxon>
        <taxon>Aroideae</taxon>
        <taxon>Colocasieae</taxon>
        <taxon>Colocasia</taxon>
    </lineage>
</organism>
<accession>A0A843W474</accession>